<dbReference type="CDD" id="cd17956">
    <property type="entry name" value="DEADc_DDX51"/>
    <property type="match status" value="1"/>
</dbReference>
<dbReference type="PROSITE" id="PS51194">
    <property type="entry name" value="HELICASE_CTER"/>
    <property type="match status" value="1"/>
</dbReference>
<dbReference type="InterPro" id="IPR011545">
    <property type="entry name" value="DEAD/DEAH_box_helicase_dom"/>
</dbReference>
<comment type="function">
    <text evidence="7">RNA helicase.</text>
</comment>
<evidence type="ECO:0000256" key="5">
    <source>
        <dbReference type="ARBA" id="ARBA00022884"/>
    </source>
</evidence>
<dbReference type="EMBL" id="JH767558">
    <property type="protein sequence ID" value="EON62224.1"/>
    <property type="molecule type" value="Genomic_DNA"/>
</dbReference>
<dbReference type="Proteomes" id="UP000016924">
    <property type="component" value="Unassembled WGS sequence"/>
</dbReference>
<feature type="domain" description="Helicase C-terminal" evidence="10">
    <location>
        <begin position="561"/>
        <end position="725"/>
    </location>
</feature>
<dbReference type="PANTHER" id="PTHR24031">
    <property type="entry name" value="RNA HELICASE"/>
    <property type="match status" value="1"/>
</dbReference>
<keyword evidence="3 6" id="KW-0347">Helicase</keyword>
<evidence type="ECO:0000256" key="7">
    <source>
        <dbReference type="RuleBase" id="RU365068"/>
    </source>
</evidence>
<keyword evidence="12" id="KW-1185">Reference proteome</keyword>
<feature type="region of interest" description="Disordered" evidence="8">
    <location>
        <begin position="1"/>
        <end position="113"/>
    </location>
</feature>
<dbReference type="PROSITE" id="PS51192">
    <property type="entry name" value="HELICASE_ATP_BIND_1"/>
    <property type="match status" value="1"/>
</dbReference>
<keyword evidence="5 7" id="KW-0694">RNA-binding</keyword>
<dbReference type="RefSeq" id="XP_007777541.1">
    <property type="nucleotide sequence ID" value="XM_007779351.1"/>
</dbReference>
<feature type="compositionally biased region" description="Basic and acidic residues" evidence="8">
    <location>
        <begin position="40"/>
        <end position="49"/>
    </location>
</feature>
<dbReference type="Gene3D" id="3.40.50.300">
    <property type="entry name" value="P-loop containing nucleotide triphosphate hydrolases"/>
    <property type="match status" value="2"/>
</dbReference>
<accession>R7YK93</accession>
<organism evidence="11 12">
    <name type="scientific">Coniosporium apollinis (strain CBS 100218)</name>
    <name type="common">Rock-inhabiting black yeast</name>
    <dbReference type="NCBI Taxonomy" id="1168221"/>
    <lineage>
        <taxon>Eukaryota</taxon>
        <taxon>Fungi</taxon>
        <taxon>Dikarya</taxon>
        <taxon>Ascomycota</taxon>
        <taxon>Pezizomycotina</taxon>
        <taxon>Dothideomycetes</taxon>
        <taxon>Dothideomycetes incertae sedis</taxon>
        <taxon>Coniosporium</taxon>
    </lineage>
</organism>
<feature type="region of interest" description="Disordered" evidence="8">
    <location>
        <begin position="490"/>
        <end position="565"/>
    </location>
</feature>
<sequence>MAGPLYARYIPEKVAAKATTTAPPAEAPRAQQPAPSARPATKEKRERERPKKRKRDKNDESEEEEAPKKHKSVLSKFEKSKRVADAVREEPEQAAETIEEEQPELHDLVPLPQPDPVPEPDYKPTFSALPPWLAYPITVTSRATTPFSTLPIDAKLVSHLSQKGYTDAFAVQSAVLPLLLPGPKHHVGDICVSAATGSGKTLAYVLPMVESMRQRVVTKLQGLVVVPTRELVAQAREIAELCAVGTGLKIGTAVGNHSFVSEQEMLVKKGRRYDPEKYKTLQARAKERILYGVAEQDTYLDDAVDMLPGHVPEYESKVDILICTPGRLVEHIQSTTGFSLDDVRWLVIDEADRLLDQSFQEWVGVIMAALQAEKPYEKMSARDQVLSKMWYPPERRAVRKVILSATMTRDLSKLDTLKLRRPKLVVVEDAGESLGQEANPQDGPAATSGATFELPPTLKEWAIPVGDGADKPLYLLRLLQTRILHEKVPKARVRPDTSIVSGSEDDDEDSSSVSTKSSSDVSDTSASPSSAASSSSDSEANSSTSESETDSSSPARPLKASTSQAAHPTNAGVLIFTSTTESATRLSRLLAYLHPPYTPQVALLTKSSATSAGRKTLQRFRAGHLRILIATDRASRGLDIPELAHIVNYDIPRSVTSYVHRVGRTARAGRAGEAWTLFTDVEGRWFWNAIARGEEIKRGGRKVERVKIVPDERREEYEEALGRLKGDVEGAGR</sequence>
<name>R7YK93_CONA1</name>
<evidence type="ECO:0000256" key="3">
    <source>
        <dbReference type="ARBA" id="ARBA00022806"/>
    </source>
</evidence>
<feature type="compositionally biased region" description="Low complexity" evidence="8">
    <location>
        <begin position="511"/>
        <end position="553"/>
    </location>
</feature>
<dbReference type="CDD" id="cd18787">
    <property type="entry name" value="SF2_C_DEAD"/>
    <property type="match status" value="1"/>
</dbReference>
<dbReference type="SMART" id="SM00490">
    <property type="entry name" value="HELICc"/>
    <property type="match status" value="1"/>
</dbReference>
<dbReference type="InterPro" id="IPR014001">
    <property type="entry name" value="Helicase_ATP-bd"/>
</dbReference>
<gene>
    <name evidence="11" type="ORF">W97_01445</name>
</gene>
<keyword evidence="2 6" id="KW-0378">Hydrolase</keyword>
<dbReference type="SUPFAM" id="SSF52540">
    <property type="entry name" value="P-loop containing nucleoside triphosphate hydrolases"/>
    <property type="match status" value="2"/>
</dbReference>
<evidence type="ECO:0000256" key="4">
    <source>
        <dbReference type="ARBA" id="ARBA00022840"/>
    </source>
</evidence>
<dbReference type="EC" id="3.6.4.13" evidence="7"/>
<dbReference type="STRING" id="1168221.R7YK93"/>
<evidence type="ECO:0000256" key="2">
    <source>
        <dbReference type="ARBA" id="ARBA00022801"/>
    </source>
</evidence>
<evidence type="ECO:0000256" key="6">
    <source>
        <dbReference type="RuleBase" id="RU000492"/>
    </source>
</evidence>
<evidence type="ECO:0000259" key="10">
    <source>
        <dbReference type="PROSITE" id="PS51194"/>
    </source>
</evidence>
<dbReference type="HOGENOM" id="CLU_003041_15_2_1"/>
<protein>
    <recommendedName>
        <fullName evidence="7">ATP-dependent RNA helicase</fullName>
        <ecNumber evidence="7">3.6.4.13</ecNumber>
    </recommendedName>
</protein>
<dbReference type="SMART" id="SM00487">
    <property type="entry name" value="DEXDc"/>
    <property type="match status" value="1"/>
</dbReference>
<dbReference type="OrthoDB" id="3370at2759"/>
<dbReference type="GO" id="GO:0005524">
    <property type="term" value="F:ATP binding"/>
    <property type="evidence" value="ECO:0007669"/>
    <property type="project" value="UniProtKB-UniRule"/>
</dbReference>
<keyword evidence="1 6" id="KW-0547">Nucleotide-binding</keyword>
<dbReference type="Pfam" id="PF00270">
    <property type="entry name" value="DEAD"/>
    <property type="match status" value="2"/>
</dbReference>
<dbReference type="GeneID" id="19898756"/>
<comment type="domain">
    <text evidence="7">The Q motif is unique to and characteristic of the DEAD box family of RNA helicases and controls ATP binding and hydrolysis.</text>
</comment>
<dbReference type="PROSITE" id="PS00039">
    <property type="entry name" value="DEAD_ATP_HELICASE"/>
    <property type="match status" value="1"/>
</dbReference>
<keyword evidence="4 6" id="KW-0067">ATP-binding</keyword>
<feature type="domain" description="Helicase ATP-binding" evidence="9">
    <location>
        <begin position="181"/>
        <end position="425"/>
    </location>
</feature>
<dbReference type="GO" id="GO:0016787">
    <property type="term" value="F:hydrolase activity"/>
    <property type="evidence" value="ECO:0007669"/>
    <property type="project" value="UniProtKB-KW"/>
</dbReference>
<dbReference type="InterPro" id="IPR000629">
    <property type="entry name" value="RNA-helicase_DEAD-box_CS"/>
</dbReference>
<comment type="catalytic activity">
    <reaction evidence="7">
        <text>ATP + H2O = ADP + phosphate + H(+)</text>
        <dbReference type="Rhea" id="RHEA:13065"/>
        <dbReference type="ChEBI" id="CHEBI:15377"/>
        <dbReference type="ChEBI" id="CHEBI:15378"/>
        <dbReference type="ChEBI" id="CHEBI:30616"/>
        <dbReference type="ChEBI" id="CHEBI:43474"/>
        <dbReference type="ChEBI" id="CHEBI:456216"/>
        <dbReference type="EC" id="3.6.4.13"/>
    </reaction>
</comment>
<feature type="region of interest" description="Disordered" evidence="8">
    <location>
        <begin position="431"/>
        <end position="451"/>
    </location>
</feature>
<dbReference type="AlphaFoldDB" id="R7YK93"/>
<feature type="compositionally biased region" description="Low complexity" evidence="8">
    <location>
        <begin position="16"/>
        <end position="39"/>
    </location>
</feature>
<evidence type="ECO:0000313" key="11">
    <source>
        <dbReference type="EMBL" id="EON62224.1"/>
    </source>
</evidence>
<dbReference type="GO" id="GO:0003723">
    <property type="term" value="F:RNA binding"/>
    <property type="evidence" value="ECO:0007669"/>
    <property type="project" value="UniProtKB-UniRule"/>
</dbReference>
<dbReference type="InterPro" id="IPR001650">
    <property type="entry name" value="Helicase_C-like"/>
</dbReference>
<evidence type="ECO:0000313" key="12">
    <source>
        <dbReference type="Proteomes" id="UP000016924"/>
    </source>
</evidence>
<dbReference type="GO" id="GO:0003724">
    <property type="term" value="F:RNA helicase activity"/>
    <property type="evidence" value="ECO:0007669"/>
    <property type="project" value="UniProtKB-EC"/>
</dbReference>
<dbReference type="InterPro" id="IPR027417">
    <property type="entry name" value="P-loop_NTPase"/>
</dbReference>
<dbReference type="OMA" id="HLEWLVI"/>
<evidence type="ECO:0000259" key="9">
    <source>
        <dbReference type="PROSITE" id="PS51192"/>
    </source>
</evidence>
<feature type="compositionally biased region" description="Basic and acidic residues" evidence="8">
    <location>
        <begin position="76"/>
        <end position="91"/>
    </location>
</feature>
<comment type="similarity">
    <text evidence="6">Belongs to the DEAD box helicase family.</text>
</comment>
<proteinExistence type="inferred from homology"/>
<evidence type="ECO:0000256" key="8">
    <source>
        <dbReference type="SAM" id="MobiDB-lite"/>
    </source>
</evidence>
<evidence type="ECO:0000256" key="1">
    <source>
        <dbReference type="ARBA" id="ARBA00022741"/>
    </source>
</evidence>
<dbReference type="Pfam" id="PF00271">
    <property type="entry name" value="Helicase_C"/>
    <property type="match status" value="1"/>
</dbReference>
<reference evidence="12" key="1">
    <citation type="submission" date="2012-06" db="EMBL/GenBank/DDBJ databases">
        <title>The genome sequence of Coniosporium apollinis CBS 100218.</title>
        <authorList>
            <consortium name="The Broad Institute Genome Sequencing Platform"/>
            <person name="Cuomo C."/>
            <person name="Gorbushina A."/>
            <person name="Noack S."/>
            <person name="Walker B."/>
            <person name="Young S.K."/>
            <person name="Zeng Q."/>
            <person name="Gargeya S."/>
            <person name="Fitzgerald M."/>
            <person name="Haas B."/>
            <person name="Abouelleil A."/>
            <person name="Alvarado L."/>
            <person name="Arachchi H.M."/>
            <person name="Berlin A.M."/>
            <person name="Chapman S.B."/>
            <person name="Goldberg J."/>
            <person name="Griggs A."/>
            <person name="Gujja S."/>
            <person name="Hansen M."/>
            <person name="Howarth C."/>
            <person name="Imamovic A."/>
            <person name="Larimer J."/>
            <person name="McCowan C."/>
            <person name="Montmayeur A."/>
            <person name="Murphy C."/>
            <person name="Neiman D."/>
            <person name="Pearson M."/>
            <person name="Priest M."/>
            <person name="Roberts A."/>
            <person name="Saif S."/>
            <person name="Shea T."/>
            <person name="Sisk P."/>
            <person name="Sykes S."/>
            <person name="Wortman J."/>
            <person name="Nusbaum C."/>
            <person name="Birren B."/>
        </authorList>
    </citation>
    <scope>NUCLEOTIDE SEQUENCE [LARGE SCALE GENOMIC DNA]</scope>
    <source>
        <strain evidence="12">CBS 100218</strain>
    </source>
</reference>
<dbReference type="eggNOG" id="KOG0350">
    <property type="taxonomic scope" value="Eukaryota"/>
</dbReference>